<feature type="transmembrane region" description="Helical" evidence="1">
    <location>
        <begin position="226"/>
        <end position="245"/>
    </location>
</feature>
<reference evidence="2 3" key="1">
    <citation type="submission" date="2016-11" db="EMBL/GenBank/DDBJ databases">
        <authorList>
            <person name="Jaros S."/>
            <person name="Januszkiewicz K."/>
            <person name="Wedrychowicz H."/>
        </authorList>
    </citation>
    <scope>NUCLEOTIDE SEQUENCE [LARGE SCALE GENOMIC DNA]</scope>
    <source>
        <strain evidence="2 3">DSM 5091</strain>
    </source>
</reference>
<dbReference type="OrthoDB" id="9810382at2"/>
<evidence type="ECO:0000256" key="1">
    <source>
        <dbReference type="SAM" id="Phobius"/>
    </source>
</evidence>
<keyword evidence="3" id="KW-1185">Reference proteome</keyword>
<evidence type="ECO:0000313" key="3">
    <source>
        <dbReference type="Proteomes" id="UP000184171"/>
    </source>
</evidence>
<feature type="transmembrane region" description="Helical" evidence="1">
    <location>
        <begin position="257"/>
        <end position="277"/>
    </location>
</feature>
<keyword evidence="1" id="KW-0812">Transmembrane</keyword>
<evidence type="ECO:0000313" key="2">
    <source>
        <dbReference type="EMBL" id="SHJ38795.1"/>
    </source>
</evidence>
<protein>
    <submittedName>
        <fullName evidence="2">Uncharacterized protein</fullName>
    </submittedName>
</protein>
<gene>
    <name evidence="2" type="ORF">SAMN02745165_02271</name>
</gene>
<accession>A0A1M6IWE9</accession>
<keyword evidence="1" id="KW-0472">Membrane</keyword>
<dbReference type="RefSeq" id="WP_072908845.1">
    <property type="nucleotide sequence ID" value="NZ_FQZT01000007.1"/>
</dbReference>
<feature type="transmembrane region" description="Helical" evidence="1">
    <location>
        <begin position="284"/>
        <end position="304"/>
    </location>
</feature>
<dbReference type="EMBL" id="FQZT01000007">
    <property type="protein sequence ID" value="SHJ38795.1"/>
    <property type="molecule type" value="Genomic_DNA"/>
</dbReference>
<name>A0A1M6IWE9_MALRU</name>
<organism evidence="2 3">
    <name type="scientific">Malonomonas rubra DSM 5091</name>
    <dbReference type="NCBI Taxonomy" id="1122189"/>
    <lineage>
        <taxon>Bacteria</taxon>
        <taxon>Pseudomonadati</taxon>
        <taxon>Thermodesulfobacteriota</taxon>
        <taxon>Desulfuromonadia</taxon>
        <taxon>Desulfuromonadales</taxon>
        <taxon>Geopsychrobacteraceae</taxon>
        <taxon>Malonomonas</taxon>
    </lineage>
</organism>
<dbReference type="AlphaFoldDB" id="A0A1M6IWE9"/>
<keyword evidence="1" id="KW-1133">Transmembrane helix</keyword>
<feature type="transmembrane region" description="Helical" evidence="1">
    <location>
        <begin position="186"/>
        <end position="205"/>
    </location>
</feature>
<feature type="transmembrane region" description="Helical" evidence="1">
    <location>
        <begin position="100"/>
        <end position="121"/>
    </location>
</feature>
<feature type="transmembrane region" description="Helical" evidence="1">
    <location>
        <begin position="20"/>
        <end position="50"/>
    </location>
</feature>
<feature type="transmembrane region" description="Helical" evidence="1">
    <location>
        <begin position="133"/>
        <end position="151"/>
    </location>
</feature>
<feature type="transmembrane region" description="Helical" evidence="1">
    <location>
        <begin position="324"/>
        <end position="345"/>
    </location>
</feature>
<sequence>MDFAALIPTPDAIPVDWGWFYVLLMVTFLLHLLVMNAMLGGGIIALFSLFQGGEQNNLLGKEVGYKLPYTIAFAVNMGVAPLLFVQVLFGQFIYSSSVMMAVWWLSIIGLLILAYYAAYIYDFKFDALQGLRTLVLIFSVGILLFIGFMFSNNMTLMLQPEKWVAYLSNPGGTLLNAEDPTLWPRYLHFVIGAVAIAGLFLALVGHFGFTKSKVDPATLIERGMSYFTKATIIQIFIGLWFLVALPKEVMMVFMGKSAYGTALLTIGLVLAVALVYFGLKRNLLLTSVVALIQMVVMILMRDLARFAYLKPYFHPADLQVTPEYSPLIFFLVVFAIGLVLIGYMIKLALGCKKEVA</sequence>
<proteinExistence type="predicted"/>
<feature type="transmembrane region" description="Helical" evidence="1">
    <location>
        <begin position="71"/>
        <end position="94"/>
    </location>
</feature>
<dbReference type="STRING" id="1122189.SAMN02745165_02271"/>
<dbReference type="Proteomes" id="UP000184171">
    <property type="component" value="Unassembled WGS sequence"/>
</dbReference>